<dbReference type="Gene3D" id="3.60.20.10">
    <property type="entry name" value="Glutamine Phosphoribosylpyrophosphate, subunit 1, domain 1"/>
    <property type="match status" value="1"/>
</dbReference>
<accession>A0A935UGG8</accession>
<reference evidence="1 2" key="1">
    <citation type="submission" date="2020-10" db="EMBL/GenBank/DDBJ databases">
        <title>Connecting structure to function with the recovery of over 1000 high-quality activated sludge metagenome-assembled genomes encoding full-length rRNA genes using long-read sequencing.</title>
        <authorList>
            <person name="Singleton C.M."/>
            <person name="Petriglieri F."/>
            <person name="Kristensen J.M."/>
            <person name="Kirkegaard R.H."/>
            <person name="Michaelsen T.Y."/>
            <person name="Andersen M.H."/>
            <person name="Karst S.M."/>
            <person name="Dueholm M.S."/>
            <person name="Nielsen P.H."/>
            <person name="Albertsen M."/>
        </authorList>
    </citation>
    <scope>NUCLEOTIDE SEQUENCE [LARGE SCALE GENOMIC DNA]</scope>
    <source>
        <strain evidence="1">EsbW_18-Q3-R4-48_BATAC.285</strain>
    </source>
</reference>
<evidence type="ECO:0000313" key="2">
    <source>
        <dbReference type="Proteomes" id="UP000697998"/>
    </source>
</evidence>
<evidence type="ECO:0000313" key="1">
    <source>
        <dbReference type="EMBL" id="MBK7674438.1"/>
    </source>
</evidence>
<dbReference type="EMBL" id="JADJMH010000004">
    <property type="protein sequence ID" value="MBK7674438.1"/>
    <property type="molecule type" value="Genomic_DNA"/>
</dbReference>
<comment type="caution">
    <text evidence="1">The sequence shown here is derived from an EMBL/GenBank/DDBJ whole genome shotgun (WGS) entry which is preliminary data.</text>
</comment>
<dbReference type="InterPro" id="IPR029055">
    <property type="entry name" value="Ntn_hydrolases_N"/>
</dbReference>
<dbReference type="Gene3D" id="3.40.50.620">
    <property type="entry name" value="HUPs"/>
    <property type="match status" value="1"/>
</dbReference>
<dbReference type="InterPro" id="IPR014729">
    <property type="entry name" value="Rossmann-like_a/b/a_fold"/>
</dbReference>
<proteinExistence type="predicted"/>
<dbReference type="Proteomes" id="UP000697998">
    <property type="component" value="Unassembled WGS sequence"/>
</dbReference>
<gene>
    <name evidence="1" type="ORF">IPJ27_06515</name>
</gene>
<dbReference type="SUPFAM" id="SSF52402">
    <property type="entry name" value="Adenine nucleotide alpha hydrolases-like"/>
    <property type="match status" value="1"/>
</dbReference>
<dbReference type="AlphaFoldDB" id="A0A935UGG8"/>
<name>A0A935UGG8_9PROT</name>
<protein>
    <recommendedName>
        <fullName evidence="3">Asparagine synthetase domain-containing protein</fullName>
    </recommendedName>
</protein>
<organism evidence="1 2">
    <name type="scientific">Candidatus Accumulibacter proximus</name>
    <dbReference type="NCBI Taxonomy" id="2954385"/>
    <lineage>
        <taxon>Bacteria</taxon>
        <taxon>Pseudomonadati</taxon>
        <taxon>Pseudomonadota</taxon>
        <taxon>Betaproteobacteria</taxon>
        <taxon>Candidatus Accumulibacter</taxon>
    </lineage>
</organism>
<dbReference type="SUPFAM" id="SSF56235">
    <property type="entry name" value="N-terminal nucleophile aminohydrolases (Ntn hydrolases)"/>
    <property type="match status" value="1"/>
</dbReference>
<sequence length="583" mass="64899">MTQLAGALGFSDDWPTEIVAKEVASSTANGAFLGSTLIYTDRHLTLYSVNRYGDSEPPPVCIDGVTERSWVFGDISCSDWGLLGNQNGAINFDELSQRRMPGRWAVLGYDSGTGALRIAVDRLGVMWLYVGRVRGGYVFSSDFGAAAKAIAPGLTLDRDAVLSELIVGYSPNNATVFNEITMAPPGSTLYLESGGARTKRHSPIEYGDRFAGLSREKKFSRLDEVNDKIASTMLRQAGKDLALSLSAGFDSRFILGILNGGGISPHLYTFGHPDSDEVVNAREVAKCIQLSTALVDIPDPQWRIWERMIKQFGNTGMAQWVGWGDLWAEYLGSRENHIVIGFLGDILTGKSLGSNAQSCDDWEGQYFDFLTDGGWLSSPLLRPQARRRVISEVREQLQFGLQDAEFAFPHQKAMHLNLYGRQRRHTGAQPNVLCRSVLPILPFYIDEVIDFWCNLGLQDLMKQELYLSYAESRFSRLFPRRPSQARALFERAWRKASRLTQAALISKRETPQRPIVIDRNRAILPHKRQIIELARRVAPIADDIIDIDGFCQKVSNYAGERGGDAHGQIISAVNLFLLIELSL</sequence>
<evidence type="ECO:0008006" key="3">
    <source>
        <dbReference type="Google" id="ProtNLM"/>
    </source>
</evidence>